<comment type="caution">
    <text evidence="10">The sequence shown here is derived from an EMBL/GenBank/DDBJ whole genome shotgun (WGS) entry which is preliminary data.</text>
</comment>
<protein>
    <submittedName>
        <fullName evidence="10">Amino acid ABC transporter permease</fullName>
    </submittedName>
</protein>
<comment type="similarity">
    <text evidence="3">Belongs to the binding-protein-dependent transport system permease family. HisMQ subfamily.</text>
</comment>
<dbReference type="AlphaFoldDB" id="A0A1A9RI28"/>
<feature type="domain" description="ABC transmembrane type-1" evidence="9">
    <location>
        <begin position="29"/>
        <end position="246"/>
    </location>
</feature>
<dbReference type="InterPro" id="IPR035906">
    <property type="entry name" value="MetI-like_sf"/>
</dbReference>
<dbReference type="InterPro" id="IPR043429">
    <property type="entry name" value="ArtM/GltK/GlnP/TcyL/YhdX-like"/>
</dbReference>
<dbReference type="PANTHER" id="PTHR30614:SF20">
    <property type="entry name" value="GLUTAMINE TRANSPORT SYSTEM PERMEASE PROTEIN GLNP"/>
    <property type="match status" value="1"/>
</dbReference>
<evidence type="ECO:0000259" key="9">
    <source>
        <dbReference type="PROSITE" id="PS50928"/>
    </source>
</evidence>
<name>A0A1A9RI28_EIKCO</name>
<evidence type="ECO:0000256" key="6">
    <source>
        <dbReference type="ARBA" id="ARBA00022989"/>
    </source>
</evidence>
<evidence type="ECO:0000256" key="4">
    <source>
        <dbReference type="ARBA" id="ARBA00022692"/>
    </source>
</evidence>
<dbReference type="EMBL" id="LXSF01000001">
    <property type="protein sequence ID" value="OAM18181.1"/>
    <property type="molecule type" value="Genomic_DNA"/>
</dbReference>
<comment type="subcellular location">
    <subcellularLocation>
        <location evidence="2 8">Cell membrane</location>
        <topology evidence="2 8">Multi-pass membrane protein</topology>
    </subcellularLocation>
</comment>
<keyword evidence="6 8" id="KW-1133">Transmembrane helix</keyword>
<gene>
    <name evidence="10" type="ORF">A7P85_00395</name>
</gene>
<evidence type="ECO:0000256" key="7">
    <source>
        <dbReference type="ARBA" id="ARBA00023136"/>
    </source>
</evidence>
<evidence type="ECO:0000256" key="5">
    <source>
        <dbReference type="ARBA" id="ARBA00022970"/>
    </source>
</evidence>
<keyword evidence="7 8" id="KW-0472">Membrane</keyword>
<organism evidence="10 11">
    <name type="scientific">Eikenella corrodens</name>
    <dbReference type="NCBI Taxonomy" id="539"/>
    <lineage>
        <taxon>Bacteria</taxon>
        <taxon>Pseudomonadati</taxon>
        <taxon>Pseudomonadota</taxon>
        <taxon>Betaproteobacteria</taxon>
        <taxon>Neisseriales</taxon>
        <taxon>Neisseriaceae</taxon>
        <taxon>Eikenella</taxon>
    </lineage>
</organism>
<dbReference type="CDD" id="cd06261">
    <property type="entry name" value="TM_PBP2"/>
    <property type="match status" value="1"/>
</dbReference>
<evidence type="ECO:0000256" key="1">
    <source>
        <dbReference type="ARBA" id="ARBA00003159"/>
    </source>
</evidence>
<feature type="transmembrane region" description="Helical" evidence="8">
    <location>
        <begin position="25"/>
        <end position="53"/>
    </location>
</feature>
<proteinExistence type="inferred from homology"/>
<sequence length="259" mass="29261">MSSETGLIQLFSQHFPIIYEYRQMFFFGVLATIGIAAAATFFGMILGLCNALIRVIRIEKGNIVTKGLLWLLQQCSRLYVTLFRGTPMLVQIFIWHNVWSPLLVHQQNGLLISGDLAVYLRQNYAPLVAGILALSFNSGAYITEVFRSGIKSIDRGQMEAARSLGLSYGQAMRYIILPQTLRRMLGPLGNEFITLLKDSSLLATIAVAELTYVAKSAAGRYYVYEEPYYFIALVYLMLTMALAWFFARLEKKYNTDGNR</sequence>
<evidence type="ECO:0000256" key="2">
    <source>
        <dbReference type="ARBA" id="ARBA00004651"/>
    </source>
</evidence>
<comment type="function">
    <text evidence="1">Part of the binding-protein-dependent transport system for glutamine; probably responsible for the translocation of the substrate across the membrane.</text>
</comment>
<dbReference type="Pfam" id="PF00528">
    <property type="entry name" value="BPD_transp_1"/>
    <property type="match status" value="1"/>
</dbReference>
<reference evidence="11" key="1">
    <citation type="submission" date="2016-05" db="EMBL/GenBank/DDBJ databases">
        <title>Draft genome of Corynebacterium afermentans subsp. afermentans LCDC 88199T.</title>
        <authorList>
            <person name="Bernier A.-M."/>
            <person name="Bernard K."/>
        </authorList>
    </citation>
    <scope>NUCLEOTIDE SEQUENCE [LARGE SCALE GENOMIC DNA]</scope>
    <source>
        <strain evidence="11">NML01-0328</strain>
    </source>
</reference>
<dbReference type="PANTHER" id="PTHR30614">
    <property type="entry name" value="MEMBRANE COMPONENT OF AMINO ACID ABC TRANSPORTER"/>
    <property type="match status" value="1"/>
</dbReference>
<dbReference type="GO" id="GO:0055085">
    <property type="term" value="P:transmembrane transport"/>
    <property type="evidence" value="ECO:0007669"/>
    <property type="project" value="InterPro"/>
</dbReference>
<keyword evidence="5" id="KW-0029">Amino-acid transport</keyword>
<dbReference type="InterPro" id="IPR000515">
    <property type="entry name" value="MetI-like"/>
</dbReference>
<dbReference type="Gene3D" id="1.10.3720.10">
    <property type="entry name" value="MetI-like"/>
    <property type="match status" value="1"/>
</dbReference>
<dbReference type="RefSeq" id="WP_064084015.1">
    <property type="nucleotide sequence ID" value="NZ_LXSF01000001.1"/>
</dbReference>
<keyword evidence="8" id="KW-0813">Transport</keyword>
<evidence type="ECO:0000313" key="10">
    <source>
        <dbReference type="EMBL" id="OAM18181.1"/>
    </source>
</evidence>
<evidence type="ECO:0000256" key="8">
    <source>
        <dbReference type="RuleBase" id="RU363032"/>
    </source>
</evidence>
<evidence type="ECO:0000256" key="3">
    <source>
        <dbReference type="ARBA" id="ARBA00010072"/>
    </source>
</evidence>
<feature type="transmembrane region" description="Helical" evidence="8">
    <location>
        <begin position="228"/>
        <end position="247"/>
    </location>
</feature>
<accession>A0A1A9RI28</accession>
<dbReference type="GO" id="GO:0005886">
    <property type="term" value="C:plasma membrane"/>
    <property type="evidence" value="ECO:0007669"/>
    <property type="project" value="UniProtKB-SubCell"/>
</dbReference>
<dbReference type="SUPFAM" id="SSF161098">
    <property type="entry name" value="MetI-like"/>
    <property type="match status" value="1"/>
</dbReference>
<dbReference type="PROSITE" id="PS50928">
    <property type="entry name" value="ABC_TM1"/>
    <property type="match status" value="1"/>
</dbReference>
<keyword evidence="4 8" id="KW-0812">Transmembrane</keyword>
<evidence type="ECO:0000313" key="11">
    <source>
        <dbReference type="Proteomes" id="UP000078003"/>
    </source>
</evidence>
<dbReference type="GO" id="GO:0006865">
    <property type="term" value="P:amino acid transport"/>
    <property type="evidence" value="ECO:0007669"/>
    <property type="project" value="UniProtKB-KW"/>
</dbReference>
<dbReference type="Proteomes" id="UP000078003">
    <property type="component" value="Unassembled WGS sequence"/>
</dbReference>